<name>U1KMV6_9GAMM</name>
<keyword evidence="1" id="KW-0732">Signal</keyword>
<organism evidence="2">
    <name type="scientific">Pseudoalteromonas citrea DSM 8771</name>
    <dbReference type="NCBI Taxonomy" id="1117314"/>
    <lineage>
        <taxon>Bacteria</taxon>
        <taxon>Pseudomonadati</taxon>
        <taxon>Pseudomonadota</taxon>
        <taxon>Gammaproteobacteria</taxon>
        <taxon>Alteromonadales</taxon>
        <taxon>Pseudoalteromonadaceae</taxon>
        <taxon>Pseudoalteromonas</taxon>
    </lineage>
</organism>
<dbReference type="eggNOG" id="ENOG502ZAH8">
    <property type="taxonomic scope" value="Bacteria"/>
</dbReference>
<protein>
    <submittedName>
        <fullName evidence="2">Uncharacterized protein</fullName>
    </submittedName>
</protein>
<evidence type="ECO:0000256" key="1">
    <source>
        <dbReference type="SAM" id="SignalP"/>
    </source>
</evidence>
<sequence>MFKPYYLSFLVLFWALQAKGSETPLKTAPIWLQLPSAVQHLSTPSQYLRLNPYAQQVAFVGQGQWLDIPASLLRSIEIWQGSTLLAMRKMTLQELTCHKARCQLPVMHTDQLIKFRNTTEAQHTYQIWLGYYHSHISPFRRSLKLPLKTTRLALAQDHETYYQLPNNKQVTTYFSQAKKLKVTVRKNLKSLVDNGSVSLYVNQQPVSIINIANQHANEYINNKVSTATTDYIAVPKGSYLTVKSHGPALIKLEQMHRGINDASVAQKYDESVFNPYWVKNLDETLSHIYISAQFDGFLNFNFARANPIEKKRHQDLLGTISTKRFIWPDVLKTPVKTRSVVREVNVKHAPRKVLNHLYPSTVKQDILIHTLNKTLSFDWANLNRVRNYITLFARTPEDVLLTAETPDQHFNFQLKADQHFSKITLPLAFDVNTIRFLTENNKTVELAVQVDDLLPLPNNELLYIQKGKLKEKLPALYTHLNTLSQRTANAYLNGITPYMAPMQSLSLAVQDTQLNHVNEHRQLGNALQFLHSNPKEALPILKQLVASPNFAVKKNAWQLRIKALERLNQQRLAQSYLEGLLRSFDLRLKKFAATQLITLYQKNNNSYQLQGLCAAFINELKQCNSITEKLFLSQQKYLDALWSVHDQQDVLSLDPTPLQVTNYRSLTTPPPQQTDHYRITHFGTNTILGETSQYKAFSLSQGKSISLEATSDIQLQLRARALWQDSATSGTQWLHIDTQATQSIIPLFSDIASTAQIPALGARLSIASESIISLKKGQTIYLHSEPKSFVSIRTLHKSHMDTPQSHTDSVDFLFSTPFDELINTPSISLQTLLTNALWRLEKAQLLEHEFISLFARMANEKVPANLATLMSRVEHFGHWQASKGYSDYAGTQLIDSDAILKRSLAEQISRHSSKNIQLNGVLLRANHTLHLDISDLHALPIKLKFTFAPTELQPNQYANVLIEVANQQVVWPVTPNGAVEYALTEEQSAHSHISLNWINPYVSQLLNVSIEVFQQGQWQKIALDTKQLFYFSTKQHPTILRLETDQVLKIETINDMQRSEQIVFHPAGKLILPSTHSKLARVFNWQLKPKTYKLSVSPPVTPLVAQQPKLIQKPVAQTFIDNTLTMDGNLTHIEGFMRYGRSGIFETSEPLPANHSLDFGIRLRNNNKQHWYRVEAAYSLNNQNYDTYAVNAIHNWQDNKNHWFTEAALFNRWQDNSALSQSHYAGLARFRIGESWRNDKSHRHQWWWQPFYYYTSVSTQEYLDDLKINPSIFGFYRQDHMHGWQAEYEYRYQPWVDNQVSLGMGGIANQDWQSFDNVYFNATVEQYYQGQIFSAQLQSIYKFADENRPNDTWQYLTQLSWQTLYDFSDTTAGWVKLSWTQDWFNNQHAIGFEVNLGNLQNTGFTPFAHDEILFKSLQLSHFAEQDIYGH</sequence>
<feature type="chain" id="PRO_5004615988" evidence="1">
    <location>
        <begin position="21"/>
        <end position="1430"/>
    </location>
</feature>
<reference evidence="2" key="1">
    <citation type="journal article" date="2012" name="J. Bacteriol.">
        <title>Genome sequences of type strains of seven species of the marine bacterium Pseudoalteromonas.</title>
        <authorList>
            <person name="Xie B.B."/>
            <person name="Shu Y.L."/>
            <person name="Qin Q.L."/>
            <person name="Rong J.C."/>
            <person name="Zhang X.Y."/>
            <person name="Chen X.L."/>
            <person name="Shi M."/>
            <person name="He H.L."/>
            <person name="Zhou B.C."/>
            <person name="Zhang Y.Z."/>
        </authorList>
    </citation>
    <scope>NUCLEOTIDE SEQUENCE [LARGE SCALE GENOMIC DNA]</scope>
    <source>
        <strain evidence="2">NCIMB 1889</strain>
    </source>
</reference>
<accession>U1KMV6</accession>
<proteinExistence type="predicted"/>
<evidence type="ECO:0000313" key="2">
    <source>
        <dbReference type="EMBL" id="ERG17323.1"/>
    </source>
</evidence>
<dbReference type="EMBL" id="AHBZ02000177">
    <property type="protein sequence ID" value="ERG17323.1"/>
    <property type="molecule type" value="Genomic_DNA"/>
</dbReference>
<dbReference type="OrthoDB" id="6313756at2"/>
<gene>
    <name evidence="2" type="ORF">PCIT_16495</name>
</gene>
<dbReference type="STRING" id="1117314.PCIT_16495"/>
<comment type="caution">
    <text evidence="2">The sequence shown here is derived from an EMBL/GenBank/DDBJ whole genome shotgun (WGS) entry which is preliminary data.</text>
</comment>
<feature type="signal peptide" evidence="1">
    <location>
        <begin position="1"/>
        <end position="20"/>
    </location>
</feature>
<reference evidence="2" key="2">
    <citation type="submission" date="2013-04" db="EMBL/GenBank/DDBJ databases">
        <title>Genome sequence of Pseudoalteromonas citrea.</title>
        <authorList>
            <person name="Xie B.-B."/>
            <person name="Rong J.-C."/>
            <person name="Qin Q.-L."/>
            <person name="Shu Y.-L."/>
            <person name="Zhang Y.-Z."/>
        </authorList>
    </citation>
    <scope>NUCLEOTIDE SEQUENCE</scope>
    <source>
        <strain evidence="2">NCIMB 1889</strain>
    </source>
</reference>